<evidence type="ECO:0000313" key="1">
    <source>
        <dbReference type="EMBL" id="CAB4344551.1"/>
    </source>
</evidence>
<dbReference type="AlphaFoldDB" id="A0A6J5ZPY2"/>
<dbReference type="EMBL" id="CAESAN010000072">
    <property type="protein sequence ID" value="CAB4344551.1"/>
    <property type="molecule type" value="Genomic_DNA"/>
</dbReference>
<sequence length="208" mass="22470">MRELDALGWSGSTARVDQCQDVGGFNLAGGSCAIEARSHLLKLGKAQRAVRRSFGWRIDEDDSRSLLQLCTCGLNGSEIELLGDDNPCVCIAQQVLDLVCGVGLVDRERCAARNHDSEVNDVELGPVDEHQRHRVALLQSEGLEAAGDAVNSFQPFPPSDHVFTCAVLHPNCGGVLRGCYAQSSGKRLLLHRGGKGLFRCHLRLPPSS</sequence>
<reference evidence="1" key="1">
    <citation type="submission" date="2020-05" db="EMBL/GenBank/DDBJ databases">
        <authorList>
            <person name="Chiriac C."/>
            <person name="Salcher M."/>
            <person name="Ghai R."/>
            <person name="Kavagutti S V."/>
        </authorList>
    </citation>
    <scope>NUCLEOTIDE SEQUENCE</scope>
</reference>
<organism evidence="1">
    <name type="scientific">freshwater metagenome</name>
    <dbReference type="NCBI Taxonomy" id="449393"/>
    <lineage>
        <taxon>unclassified sequences</taxon>
        <taxon>metagenomes</taxon>
        <taxon>ecological metagenomes</taxon>
    </lineage>
</organism>
<proteinExistence type="predicted"/>
<gene>
    <name evidence="1" type="ORF">UFOPK3547_00949</name>
</gene>
<name>A0A6J5ZPY2_9ZZZZ</name>
<accession>A0A6J5ZPY2</accession>
<protein>
    <submittedName>
        <fullName evidence="1">Unannotated protein</fullName>
    </submittedName>
</protein>
<dbReference type="PROSITE" id="PS51257">
    <property type="entry name" value="PROKAR_LIPOPROTEIN"/>
    <property type="match status" value="1"/>
</dbReference>